<organism evidence="2 3">
    <name type="scientific">Drosophila kikkawai</name>
    <name type="common">Fruit fly</name>
    <dbReference type="NCBI Taxonomy" id="30033"/>
    <lineage>
        <taxon>Eukaryota</taxon>
        <taxon>Metazoa</taxon>
        <taxon>Ecdysozoa</taxon>
        <taxon>Arthropoda</taxon>
        <taxon>Hexapoda</taxon>
        <taxon>Insecta</taxon>
        <taxon>Pterygota</taxon>
        <taxon>Neoptera</taxon>
        <taxon>Endopterygota</taxon>
        <taxon>Diptera</taxon>
        <taxon>Brachycera</taxon>
        <taxon>Muscomorpha</taxon>
        <taxon>Ephydroidea</taxon>
        <taxon>Drosophilidae</taxon>
        <taxon>Drosophila</taxon>
        <taxon>Sophophora</taxon>
    </lineage>
</organism>
<reference evidence="2" key="1">
    <citation type="submission" date="2025-05" db="UniProtKB">
        <authorList>
            <consortium name="RefSeq"/>
        </authorList>
    </citation>
    <scope>NUCLEOTIDE SEQUENCE [LARGE SCALE GENOMIC DNA]</scope>
    <source>
        <strain evidence="2">14028-0561.14</strain>
    </source>
</reference>
<feature type="compositionally biased region" description="Basic and acidic residues" evidence="1">
    <location>
        <begin position="76"/>
        <end position="89"/>
    </location>
</feature>
<evidence type="ECO:0000313" key="2">
    <source>
        <dbReference type="Proteomes" id="UP001652661"/>
    </source>
</evidence>
<dbReference type="RefSeq" id="XP_017033347.1">
    <property type="nucleotide sequence ID" value="XM_017177858.3"/>
</dbReference>
<gene>
    <name evidence="3" type="primary">Panx</name>
</gene>
<feature type="compositionally biased region" description="Low complexity" evidence="1">
    <location>
        <begin position="106"/>
        <end position="115"/>
    </location>
</feature>
<feature type="region of interest" description="Disordered" evidence="1">
    <location>
        <begin position="166"/>
        <end position="241"/>
    </location>
</feature>
<accession>A0A6P4IWC8</accession>
<sequence length="506" mass="57309">MEQTIKMEVKIEKAEPRDENDPTPLRERLEESPRASGLEPDTSVSNCRWDSDLEEDVQHSARPPTPGASLQATIQPKDDFKMDPDHVMLDDLLNDLPNTPPPSYSPPSSSASCPTTVPPFNPVLDGLPSAYTARENLEDMDLCSRGDEDSDAELIAEKMEILRKLAMVNESDQGGSGEQKKKKKSGKRKRSHHSSKEKEEEAESKKRPRSNSSPDESQKENKRNQSHHWPGRRIKAEKPDLDYVPVRDDEKRLRVVKTSNLLESAPKPPKMFPKMENLSKQDKRNLGVARAQLALELFQKNANKDDEREVLMVETMCKLPVHDSFRNQNGFENPSPLCNNMNVVYEFNSAPGTRIELSKWGLEVLPRPIRELCRILGIDIHRLKEIQKTATPSQHILKLKKEQMELGVGSEEAEADKATLFKNADTQTDHKTFTQDAGTQARLEAPPMDSTFWQKRSFNPTDLSQQQSNVMYALQEIARAIPDDSIAETLYRRLGPALAIVRHTIR</sequence>
<reference evidence="3" key="2">
    <citation type="submission" date="2025-08" db="UniProtKB">
        <authorList>
            <consortium name="RefSeq"/>
        </authorList>
    </citation>
    <scope>IDENTIFICATION</scope>
    <source>
        <strain evidence="3">14028-0561.14</strain>
        <tissue evidence="3">Whole fly</tissue>
    </source>
</reference>
<protein>
    <submittedName>
        <fullName evidence="3">Protein panoramix</fullName>
    </submittedName>
</protein>
<dbReference type="Proteomes" id="UP001652661">
    <property type="component" value="Chromosome 2R"/>
</dbReference>
<feature type="compositionally biased region" description="Basic residues" evidence="1">
    <location>
        <begin position="224"/>
        <end position="233"/>
    </location>
</feature>
<evidence type="ECO:0000256" key="1">
    <source>
        <dbReference type="SAM" id="MobiDB-lite"/>
    </source>
</evidence>
<feature type="compositionally biased region" description="Basic residues" evidence="1">
    <location>
        <begin position="180"/>
        <end position="193"/>
    </location>
</feature>
<dbReference type="OMA" id="SPICNNM"/>
<feature type="region of interest" description="Disordered" evidence="1">
    <location>
        <begin position="1"/>
        <end position="126"/>
    </location>
</feature>
<dbReference type="OrthoDB" id="7873147at2759"/>
<feature type="compositionally biased region" description="Basic and acidic residues" evidence="1">
    <location>
        <begin position="194"/>
        <end position="205"/>
    </location>
</feature>
<keyword evidence="2" id="KW-1185">Reference proteome</keyword>
<feature type="compositionally biased region" description="Basic and acidic residues" evidence="1">
    <location>
        <begin position="1"/>
        <end position="33"/>
    </location>
</feature>
<evidence type="ECO:0000313" key="3">
    <source>
        <dbReference type="RefSeq" id="XP_017033347.1"/>
    </source>
</evidence>
<name>A0A6P4IWC8_DROKI</name>
<proteinExistence type="predicted"/>
<dbReference type="AlphaFoldDB" id="A0A6P4IWC8"/>